<keyword evidence="5" id="KW-1185">Reference proteome</keyword>
<dbReference type="PANTHER" id="PTHR10039">
    <property type="entry name" value="AMELOGENIN"/>
    <property type="match status" value="1"/>
</dbReference>
<sequence length="432" mass="47358">MASFLTTLLACPLALLSIYAGQKSYHAIMNLHSDQDRAEKAAEHSNKAARELWRIRLTQAGGAATVLLSLVSTLALVFLSAAPELLASVNVAAEISASLYISGYWRAKAQVPFMTEYNEAIRRSNDLRRLLIALSAGQMVNPETRHVNEKADDLPLGRQVATVSANAEILTQQSTSISATVHDIADYTRGTASFDYEQHGFQVISIQHKSKMRHVERDTQIPVSGSFKAESSEYGLKGQLSRHHVLNIIGMSGAGKTPLISSAIRAAQSMGRDHPQIAATYFSCSFNEAASQDPAHMVGSFISQVPTVCPNMLEGLEVGFGRRERPTLQDLEQRLTSQTARSPLKILLLIDAVNECKKIEPMIDTLLRLAESASDIRVLFTRTEEDPLITTLIDLEPPKATALEMSALSADIDLFIEANIKEKRICNDCLQK</sequence>
<name>A0A8H6CNK3_9LECA</name>
<evidence type="ECO:0000256" key="2">
    <source>
        <dbReference type="SAM" id="SignalP"/>
    </source>
</evidence>
<dbReference type="GeneID" id="59336802"/>
<dbReference type="EMBL" id="JACCJB010000005">
    <property type="protein sequence ID" value="KAF6226965.1"/>
    <property type="molecule type" value="Genomic_DNA"/>
</dbReference>
<feature type="signal peptide" evidence="2">
    <location>
        <begin position="1"/>
        <end position="20"/>
    </location>
</feature>
<feature type="chain" id="PRO_5034431527" description="Nephrocystin 3-like N-terminal domain-containing protein" evidence="2">
    <location>
        <begin position="21"/>
        <end position="432"/>
    </location>
</feature>
<organism evidence="4 5">
    <name type="scientific">Letharia lupina</name>
    <dbReference type="NCBI Taxonomy" id="560253"/>
    <lineage>
        <taxon>Eukaryota</taxon>
        <taxon>Fungi</taxon>
        <taxon>Dikarya</taxon>
        <taxon>Ascomycota</taxon>
        <taxon>Pezizomycotina</taxon>
        <taxon>Lecanoromycetes</taxon>
        <taxon>OSLEUM clade</taxon>
        <taxon>Lecanoromycetidae</taxon>
        <taxon>Lecanorales</taxon>
        <taxon>Lecanorineae</taxon>
        <taxon>Parmeliaceae</taxon>
        <taxon>Letharia</taxon>
    </lineage>
</organism>
<evidence type="ECO:0000313" key="4">
    <source>
        <dbReference type="EMBL" id="KAF6226965.1"/>
    </source>
</evidence>
<evidence type="ECO:0000256" key="1">
    <source>
        <dbReference type="ARBA" id="ARBA00022737"/>
    </source>
</evidence>
<gene>
    <name evidence="4" type="ORF">HO133_008406</name>
</gene>
<comment type="caution">
    <text evidence="4">The sequence shown here is derived from an EMBL/GenBank/DDBJ whole genome shotgun (WGS) entry which is preliminary data.</text>
</comment>
<dbReference type="Proteomes" id="UP000593566">
    <property type="component" value="Unassembled WGS sequence"/>
</dbReference>
<dbReference type="RefSeq" id="XP_037155273.1">
    <property type="nucleotide sequence ID" value="XM_037299272.1"/>
</dbReference>
<proteinExistence type="predicted"/>
<dbReference type="Pfam" id="PF24883">
    <property type="entry name" value="NPHP3_N"/>
    <property type="match status" value="1"/>
</dbReference>
<evidence type="ECO:0000259" key="3">
    <source>
        <dbReference type="Pfam" id="PF24883"/>
    </source>
</evidence>
<keyword evidence="2" id="KW-0732">Signal</keyword>
<dbReference type="AlphaFoldDB" id="A0A8H6CNK3"/>
<accession>A0A8H6CNK3</accession>
<dbReference type="InterPro" id="IPR027417">
    <property type="entry name" value="P-loop_NTPase"/>
</dbReference>
<dbReference type="PANTHER" id="PTHR10039:SF16">
    <property type="entry name" value="GPI INOSITOL-DEACYLASE"/>
    <property type="match status" value="1"/>
</dbReference>
<reference evidence="4 5" key="1">
    <citation type="journal article" date="2020" name="Genomics">
        <title>Complete, high-quality genomes from long-read metagenomic sequencing of two wolf lichen thalli reveals enigmatic genome architecture.</title>
        <authorList>
            <person name="McKenzie S.K."/>
            <person name="Walston R.F."/>
            <person name="Allen J.L."/>
        </authorList>
    </citation>
    <scope>NUCLEOTIDE SEQUENCE [LARGE SCALE GENOMIC DNA]</scope>
    <source>
        <strain evidence="4">WasteWater1</strain>
    </source>
</reference>
<protein>
    <recommendedName>
        <fullName evidence="3">Nephrocystin 3-like N-terminal domain-containing protein</fullName>
    </recommendedName>
</protein>
<feature type="domain" description="Nephrocystin 3-like N-terminal" evidence="3">
    <location>
        <begin position="241"/>
        <end position="381"/>
    </location>
</feature>
<keyword evidence="1" id="KW-0677">Repeat</keyword>
<dbReference type="Gene3D" id="3.40.50.300">
    <property type="entry name" value="P-loop containing nucleotide triphosphate hydrolases"/>
    <property type="match status" value="1"/>
</dbReference>
<dbReference type="InterPro" id="IPR056884">
    <property type="entry name" value="NPHP3-like_N"/>
</dbReference>
<evidence type="ECO:0000313" key="5">
    <source>
        <dbReference type="Proteomes" id="UP000593566"/>
    </source>
</evidence>